<dbReference type="GO" id="GO:0008887">
    <property type="term" value="F:glycerate kinase activity"/>
    <property type="evidence" value="ECO:0007669"/>
    <property type="project" value="UniProtKB-UniRule"/>
</dbReference>
<keyword evidence="3 4" id="KW-0418">Kinase</keyword>
<reference evidence="5 6" key="1">
    <citation type="submission" date="2023-08" db="EMBL/GenBank/DDBJ databases">
        <authorList>
            <person name="Dale J."/>
        </authorList>
    </citation>
    <scope>NUCLEOTIDE SEQUENCE [LARGE SCALE GENOMIC DNA]</scope>
    <source>
        <strain evidence="5 6">2023EL-00788</strain>
    </source>
</reference>
<dbReference type="Gene3D" id="3.90.1510.10">
    <property type="entry name" value="Glycerate kinase, domain 2"/>
    <property type="match status" value="1"/>
</dbReference>
<dbReference type="NCBIfam" id="TIGR00045">
    <property type="entry name" value="glycerate kinase"/>
    <property type="match status" value="1"/>
</dbReference>
<evidence type="ECO:0000313" key="5">
    <source>
        <dbReference type="EMBL" id="MDQ2258797.1"/>
    </source>
</evidence>
<dbReference type="NCBIfam" id="NF007668">
    <property type="entry name" value="PRK10342.1"/>
    <property type="match status" value="1"/>
</dbReference>
<dbReference type="GO" id="GO:0043798">
    <property type="term" value="F:glycerate 2-kinase activity"/>
    <property type="evidence" value="ECO:0007669"/>
    <property type="project" value="UniProtKB-EC"/>
</dbReference>
<dbReference type="PIRSF" id="PIRSF006078">
    <property type="entry name" value="GlxK"/>
    <property type="match status" value="1"/>
</dbReference>
<dbReference type="EC" id="2.7.1.165" evidence="5"/>
<dbReference type="Proteomes" id="UP001225042">
    <property type="component" value="Unassembled WGS sequence"/>
</dbReference>
<evidence type="ECO:0000313" key="6">
    <source>
        <dbReference type="Proteomes" id="UP001225042"/>
    </source>
</evidence>
<protein>
    <submittedName>
        <fullName evidence="5">Glycerate 2-kinase</fullName>
        <ecNumber evidence="5">2.7.1.165</ecNumber>
    </submittedName>
</protein>
<dbReference type="Pfam" id="PF02595">
    <property type="entry name" value="Gly_kinase"/>
    <property type="match status" value="1"/>
</dbReference>
<dbReference type="RefSeq" id="WP_014071865.1">
    <property type="nucleotide sequence ID" value="NC_015968.1"/>
</dbReference>
<sequence length="381" mass="39291">MKIVIAPDSYKESLSATEVAQAIEKGFREIFPDALYVSVPVADGGEGTVEAMIAATQGAEHHAVVTGPLGEKVNACWGMSGDGKTAFIEMAAASGLALVPPALRNPLVTTSRGTGELILSALDKGARNIIIGIGGSSTNDGGAGMVQALGAKLCDANGKEIGYGGGSLMALNSIDLSGLDPRLKSCTLRVACDVTNPLVGEKGASRIFGPQKGADEGMILELDANLSHYADVIKTSLRIDVKHVPGAGAAGGMGAALMAFLGAELRSGIEIVTQALNLEEHIHDCTWVVTGEGRLDSQSIHGKVPVGVANVAKKYHKPVIGIAGSLTKDVGVVHQYGIDAVFSVLTSIGSLEEAFRGAFDNIYRASRNIAATLQMGMRTQG</sequence>
<evidence type="ECO:0000256" key="2">
    <source>
        <dbReference type="ARBA" id="ARBA00022679"/>
    </source>
</evidence>
<comment type="caution">
    <text evidence="5">The sequence shown here is derived from an EMBL/GenBank/DDBJ whole genome shotgun (WGS) entry which is preliminary data.</text>
</comment>
<comment type="similarity">
    <text evidence="1 4">Belongs to the glycerate kinase type-1 family.</text>
</comment>
<dbReference type="InterPro" id="IPR036129">
    <property type="entry name" value="Glycerate_kinase_sf"/>
</dbReference>
<dbReference type="Gene3D" id="3.40.50.10350">
    <property type="entry name" value="Glycerate kinase, domain 1"/>
    <property type="match status" value="1"/>
</dbReference>
<dbReference type="EMBL" id="JAVDKS010000011">
    <property type="protein sequence ID" value="MDQ2258797.1"/>
    <property type="molecule type" value="Genomic_DNA"/>
</dbReference>
<gene>
    <name evidence="5" type="primary">garK</name>
    <name evidence="5" type="ORF">RBJ67_21955</name>
</gene>
<dbReference type="InterPro" id="IPR018197">
    <property type="entry name" value="Glycerate_kinase_RE-like"/>
</dbReference>
<evidence type="ECO:0000256" key="3">
    <source>
        <dbReference type="ARBA" id="ARBA00022777"/>
    </source>
</evidence>
<keyword evidence="2 4" id="KW-0808">Transferase</keyword>
<name>A0AAW8HCV4_9ENTR</name>
<proteinExistence type="inferred from homology"/>
<dbReference type="GO" id="GO:0031388">
    <property type="term" value="P:organic acid phosphorylation"/>
    <property type="evidence" value="ECO:0007669"/>
    <property type="project" value="UniProtKB-UniRule"/>
</dbReference>
<dbReference type="AlphaFoldDB" id="A0AAW8HCV4"/>
<evidence type="ECO:0000256" key="1">
    <source>
        <dbReference type="ARBA" id="ARBA00006284"/>
    </source>
</evidence>
<dbReference type="InterPro" id="IPR018193">
    <property type="entry name" value="Glyc_kinase_flavodox-like_fold"/>
</dbReference>
<evidence type="ECO:0000256" key="4">
    <source>
        <dbReference type="PIRNR" id="PIRNR006078"/>
    </source>
</evidence>
<dbReference type="SUPFAM" id="SSF110738">
    <property type="entry name" value="Glycerate kinase I"/>
    <property type="match status" value="1"/>
</dbReference>
<dbReference type="InterPro" id="IPR004381">
    <property type="entry name" value="Glycerate_kinase"/>
</dbReference>
<dbReference type="PANTHER" id="PTHR21599">
    <property type="entry name" value="GLYCERATE KINASE"/>
    <property type="match status" value="1"/>
</dbReference>
<dbReference type="PANTHER" id="PTHR21599:SF7">
    <property type="entry name" value="GLYCERATE 2-KINASE"/>
    <property type="match status" value="1"/>
</dbReference>
<keyword evidence="6" id="KW-1185">Reference proteome</keyword>
<organism evidence="5 6">
    <name type="scientific">Enterobacter soli</name>
    <dbReference type="NCBI Taxonomy" id="885040"/>
    <lineage>
        <taxon>Bacteria</taxon>
        <taxon>Pseudomonadati</taxon>
        <taxon>Pseudomonadota</taxon>
        <taxon>Gammaproteobacteria</taxon>
        <taxon>Enterobacterales</taxon>
        <taxon>Enterobacteriaceae</taxon>
        <taxon>Enterobacter</taxon>
    </lineage>
</organism>
<accession>A0AAW8HCV4</accession>
<dbReference type="GeneID" id="88091053"/>